<reference evidence="15 16" key="1">
    <citation type="journal article" date="2012" name="Appl. Environ. Microbiol.">
        <title>Short-read sequencing for genomic analysis of the brown rot fungus Fibroporia radiculosa.</title>
        <authorList>
            <person name="Tang J.D."/>
            <person name="Perkins A.D."/>
            <person name="Sonstegard T.S."/>
            <person name="Schroeder S.G."/>
            <person name="Burgess S.C."/>
            <person name="Diehl S.V."/>
        </authorList>
    </citation>
    <scope>NUCLEOTIDE SEQUENCE [LARGE SCALE GENOMIC DNA]</scope>
    <source>
        <strain evidence="15 16">TFFH 294</strain>
    </source>
</reference>
<feature type="binding site" description="axial binding residue" evidence="13">
    <location>
        <position position="439"/>
    </location>
    <ligand>
        <name>heme</name>
        <dbReference type="ChEBI" id="CHEBI:30413"/>
    </ligand>
    <ligandPart>
        <name>Fe</name>
        <dbReference type="ChEBI" id="CHEBI:18248"/>
    </ligandPart>
</feature>
<evidence type="ECO:0000256" key="10">
    <source>
        <dbReference type="ARBA" id="ARBA00023004"/>
    </source>
</evidence>
<dbReference type="InterPro" id="IPR017972">
    <property type="entry name" value="Cyt_P450_CS"/>
</dbReference>
<organism evidence="15 16">
    <name type="scientific">Fibroporia radiculosa</name>
    <dbReference type="NCBI Taxonomy" id="599839"/>
    <lineage>
        <taxon>Eukaryota</taxon>
        <taxon>Fungi</taxon>
        <taxon>Dikarya</taxon>
        <taxon>Basidiomycota</taxon>
        <taxon>Agaricomycotina</taxon>
        <taxon>Agaricomycetes</taxon>
        <taxon>Polyporales</taxon>
        <taxon>Fibroporiaceae</taxon>
        <taxon>Fibroporia</taxon>
    </lineage>
</organism>
<dbReference type="AlphaFoldDB" id="J4H1P6"/>
<dbReference type="HOGENOM" id="CLU_001570_2_3_1"/>
<evidence type="ECO:0000256" key="4">
    <source>
        <dbReference type="ARBA" id="ARBA00010617"/>
    </source>
</evidence>
<keyword evidence="12" id="KW-0472">Membrane</keyword>
<gene>
    <name evidence="15" type="ORF">FIBRA_02166</name>
</gene>
<dbReference type="Proteomes" id="UP000006352">
    <property type="component" value="Unassembled WGS sequence"/>
</dbReference>
<evidence type="ECO:0000256" key="9">
    <source>
        <dbReference type="ARBA" id="ARBA00023002"/>
    </source>
</evidence>
<dbReference type="PRINTS" id="PR00463">
    <property type="entry name" value="EP450I"/>
</dbReference>
<dbReference type="PROSITE" id="PS00086">
    <property type="entry name" value="CYTOCHROME_P450"/>
    <property type="match status" value="1"/>
</dbReference>
<dbReference type="OrthoDB" id="2789670at2759"/>
<keyword evidence="7 13" id="KW-0479">Metal-binding</keyword>
<dbReference type="STRING" id="599839.J4H1P6"/>
<keyword evidence="16" id="KW-1185">Reference proteome</keyword>
<evidence type="ECO:0000256" key="14">
    <source>
        <dbReference type="RuleBase" id="RU000461"/>
    </source>
</evidence>
<dbReference type="GeneID" id="24095050"/>
<accession>J4H1P6</accession>
<dbReference type="Pfam" id="PF00067">
    <property type="entry name" value="p450"/>
    <property type="match status" value="1"/>
</dbReference>
<evidence type="ECO:0008006" key="17">
    <source>
        <dbReference type="Google" id="ProtNLM"/>
    </source>
</evidence>
<dbReference type="SUPFAM" id="SSF48264">
    <property type="entry name" value="Cytochrome P450"/>
    <property type="match status" value="1"/>
</dbReference>
<dbReference type="InterPro" id="IPR001128">
    <property type="entry name" value="Cyt_P450"/>
</dbReference>
<keyword evidence="6" id="KW-0812">Transmembrane</keyword>
<evidence type="ECO:0000256" key="1">
    <source>
        <dbReference type="ARBA" id="ARBA00001971"/>
    </source>
</evidence>
<evidence type="ECO:0000256" key="5">
    <source>
        <dbReference type="ARBA" id="ARBA00022617"/>
    </source>
</evidence>
<dbReference type="RefSeq" id="XP_012179422.1">
    <property type="nucleotide sequence ID" value="XM_012324032.1"/>
</dbReference>
<comment type="similarity">
    <text evidence="4 14">Belongs to the cytochrome P450 family.</text>
</comment>
<keyword evidence="11 14" id="KW-0503">Monooxygenase</keyword>
<dbReference type="InParanoid" id="J4H1P6"/>
<evidence type="ECO:0000256" key="13">
    <source>
        <dbReference type="PIRSR" id="PIRSR602401-1"/>
    </source>
</evidence>
<dbReference type="PANTHER" id="PTHR46300:SF2">
    <property type="entry name" value="CYTOCHROME P450 MONOOXYGENASE ALNH-RELATED"/>
    <property type="match status" value="1"/>
</dbReference>
<dbReference type="CDD" id="cd11065">
    <property type="entry name" value="CYP64-like"/>
    <property type="match status" value="1"/>
</dbReference>
<dbReference type="InterPro" id="IPR002401">
    <property type="entry name" value="Cyt_P450_E_grp-I"/>
</dbReference>
<name>J4H1P6_9APHY</name>
<keyword evidence="9 14" id="KW-0560">Oxidoreductase</keyword>
<evidence type="ECO:0000256" key="6">
    <source>
        <dbReference type="ARBA" id="ARBA00022692"/>
    </source>
</evidence>
<dbReference type="GO" id="GO:0016705">
    <property type="term" value="F:oxidoreductase activity, acting on paired donors, with incorporation or reduction of molecular oxygen"/>
    <property type="evidence" value="ECO:0007669"/>
    <property type="project" value="InterPro"/>
</dbReference>
<evidence type="ECO:0000313" key="15">
    <source>
        <dbReference type="EMBL" id="CCM00139.1"/>
    </source>
</evidence>
<dbReference type="GO" id="GO:0016020">
    <property type="term" value="C:membrane"/>
    <property type="evidence" value="ECO:0007669"/>
    <property type="project" value="UniProtKB-SubCell"/>
</dbReference>
<evidence type="ECO:0000256" key="2">
    <source>
        <dbReference type="ARBA" id="ARBA00004370"/>
    </source>
</evidence>
<sequence length="514" mass="58090">MAASDIVAAAILLFGLIYVYGKWNAPGSKLRLPPGPAPLPLVGNIHQVPFEHQQNAFTAWGKKYGPVVYAKFLSTQVIILNSVQAAEDLLERKGAIYSDRPPSIVISDMIGYKPIMVFLPYAEEWRLQRKWFQTIFKSLDKYRPVQQRESLKLVKDIIESPNAFIQHIKRYPSALMMEIAYGRPVSHADDEFVDLSNRTLKEVVELGSLASTVIDFIPPLQYIPTWMPGSGFKRRAIKAYELTQAMINIPYRQVKEEMESGSAKPSFLKTLLEEHSKNRSPTPEDEAQMRGASSVMYAAGSDTTNSVLQSFVLAMVLHPQVFQKAQEEVDRVIGYGRLPDLNDENSLPYLECVIKEVYRWAATAPLGIPHRVMEDDEYNGYHIPKGCMIVANISAMTRDPNMYFDPETFLPERFENMDAEEAELKDSRRMIFGFGRRICPGRHLADSSVWIAAARMLAVLDIRKARDLNGMEITPEPIFVSGAVSHPKPFICDIRPRSDKVVDMVEHMYASVVA</sequence>
<evidence type="ECO:0000256" key="11">
    <source>
        <dbReference type="ARBA" id="ARBA00023033"/>
    </source>
</evidence>
<proteinExistence type="inferred from homology"/>
<evidence type="ECO:0000256" key="8">
    <source>
        <dbReference type="ARBA" id="ARBA00022989"/>
    </source>
</evidence>
<keyword evidence="8" id="KW-1133">Transmembrane helix</keyword>
<evidence type="ECO:0000256" key="3">
    <source>
        <dbReference type="ARBA" id="ARBA00005179"/>
    </source>
</evidence>
<evidence type="ECO:0000313" key="16">
    <source>
        <dbReference type="Proteomes" id="UP000006352"/>
    </source>
</evidence>
<dbReference type="GO" id="GO:0005506">
    <property type="term" value="F:iron ion binding"/>
    <property type="evidence" value="ECO:0007669"/>
    <property type="project" value="InterPro"/>
</dbReference>
<dbReference type="Gene3D" id="1.10.630.10">
    <property type="entry name" value="Cytochrome P450"/>
    <property type="match status" value="1"/>
</dbReference>
<keyword evidence="10 13" id="KW-0408">Iron</keyword>
<comment type="cofactor">
    <cofactor evidence="1 13">
        <name>heme</name>
        <dbReference type="ChEBI" id="CHEBI:30413"/>
    </cofactor>
</comment>
<evidence type="ECO:0000256" key="7">
    <source>
        <dbReference type="ARBA" id="ARBA00022723"/>
    </source>
</evidence>
<keyword evidence="5 13" id="KW-0349">Heme</keyword>
<dbReference type="EMBL" id="HE796967">
    <property type="protein sequence ID" value="CCM00139.1"/>
    <property type="molecule type" value="Genomic_DNA"/>
</dbReference>
<dbReference type="PANTHER" id="PTHR46300">
    <property type="entry name" value="P450, PUTATIVE (EUROFUNG)-RELATED-RELATED"/>
    <property type="match status" value="1"/>
</dbReference>
<dbReference type="InterPro" id="IPR050364">
    <property type="entry name" value="Cytochrome_P450_fung"/>
</dbReference>
<dbReference type="PRINTS" id="PR00385">
    <property type="entry name" value="P450"/>
</dbReference>
<evidence type="ECO:0000256" key="12">
    <source>
        <dbReference type="ARBA" id="ARBA00023136"/>
    </source>
</evidence>
<protein>
    <recommendedName>
        <fullName evidence="17">Cytochrome P450</fullName>
    </recommendedName>
</protein>
<dbReference type="GO" id="GO:0020037">
    <property type="term" value="F:heme binding"/>
    <property type="evidence" value="ECO:0007669"/>
    <property type="project" value="InterPro"/>
</dbReference>
<dbReference type="GO" id="GO:0004497">
    <property type="term" value="F:monooxygenase activity"/>
    <property type="evidence" value="ECO:0007669"/>
    <property type="project" value="UniProtKB-KW"/>
</dbReference>
<dbReference type="InterPro" id="IPR036396">
    <property type="entry name" value="Cyt_P450_sf"/>
</dbReference>
<comment type="pathway">
    <text evidence="3">Secondary metabolite biosynthesis.</text>
</comment>
<comment type="subcellular location">
    <subcellularLocation>
        <location evidence="2">Membrane</location>
    </subcellularLocation>
</comment>